<evidence type="ECO:0000313" key="4">
    <source>
        <dbReference type="EMBL" id="KAG7386392.1"/>
    </source>
</evidence>
<keyword evidence="3" id="KW-0732">Signal</keyword>
<evidence type="ECO:0000256" key="2">
    <source>
        <dbReference type="SAM" id="MobiDB-lite"/>
    </source>
</evidence>
<feature type="coiled-coil region" evidence="1">
    <location>
        <begin position="559"/>
        <end position="586"/>
    </location>
</feature>
<evidence type="ECO:0000313" key="5">
    <source>
        <dbReference type="Proteomes" id="UP000694044"/>
    </source>
</evidence>
<feature type="region of interest" description="Disordered" evidence="2">
    <location>
        <begin position="311"/>
        <end position="330"/>
    </location>
</feature>
<keyword evidence="1" id="KW-0175">Coiled coil</keyword>
<accession>A0A8T1VY40</accession>
<organism evidence="4 5">
    <name type="scientific">Phytophthora pseudosyringae</name>
    <dbReference type="NCBI Taxonomy" id="221518"/>
    <lineage>
        <taxon>Eukaryota</taxon>
        <taxon>Sar</taxon>
        <taxon>Stramenopiles</taxon>
        <taxon>Oomycota</taxon>
        <taxon>Peronosporomycetes</taxon>
        <taxon>Peronosporales</taxon>
        <taxon>Peronosporaceae</taxon>
        <taxon>Phytophthora</taxon>
    </lineage>
</organism>
<dbReference type="OrthoDB" id="67214at2759"/>
<evidence type="ECO:0000256" key="1">
    <source>
        <dbReference type="SAM" id="Coils"/>
    </source>
</evidence>
<reference evidence="4" key="1">
    <citation type="submission" date="2021-02" db="EMBL/GenBank/DDBJ databases">
        <authorList>
            <person name="Palmer J.M."/>
        </authorList>
    </citation>
    <scope>NUCLEOTIDE SEQUENCE</scope>
    <source>
        <strain evidence="4">SCRP734</strain>
    </source>
</reference>
<comment type="caution">
    <text evidence="4">The sequence shown here is derived from an EMBL/GenBank/DDBJ whole genome shotgun (WGS) entry which is preliminary data.</text>
</comment>
<gene>
    <name evidence="4" type="ORF">PHYPSEUDO_000321</name>
</gene>
<dbReference type="Proteomes" id="UP000694044">
    <property type="component" value="Unassembled WGS sequence"/>
</dbReference>
<evidence type="ECO:0000256" key="3">
    <source>
        <dbReference type="SAM" id="SignalP"/>
    </source>
</evidence>
<name>A0A8T1VY40_9STRA</name>
<protein>
    <submittedName>
        <fullName evidence="4">Uncharacterized protein</fullName>
    </submittedName>
</protein>
<proteinExistence type="predicted"/>
<keyword evidence="5" id="KW-1185">Reference proteome</keyword>
<sequence>MLRNARSISVAVATLTPLAVLAVGEASQQYDNNNKVLYAKQQLLKWRSASETEQSTEDSKANGTGASAWLGSAPPKFPYLLSISAGDNPAVVTNILLGGARVLGSYDEPTRDTLERLTAPASVLGLVVHKIATRYSALKTALHGNVPQEFDPLVGMKVNAEDTMMDALLDSLQDLQYSEQRRERVDDESGAGASASSPTIEVTKLPVFLLRDFDTLSDQDAGRWLRWTHQVSSEGLAHVVLLTTSTVTPAKVQWIQTRHQSGLSGGASEGIHDFVGILLRPANSLVDSTSAKEKLLKLADIHDLNLFSDSTQTSKENTSDQNDGDDADDGKRATELECILKTTGNWWSDINEICRRLKESELNNVAQHDERLAIIQEVCNTFIQDTEIGLLEALHLDGSLQYPRPSSYGTESLPRGSSGTPDVTDTLKAFSALETWKCLETLTEVTPVTGGSSLVGSPQHLLDQKDKTPLNCVSPVEALLPFNYREEGEQQFLDLIDQQVLFLRPRDAVEIGVIPCKKAALVSPCWIQTRPAVKKAFEKIHRSDTYFRVILDLNRFAASVEMRKEVEQYEQEITERRKTLSDMKRDFTILQFSMTRAEKTQRKAELALIDIELQAKDVYLEKLRSLQKP</sequence>
<dbReference type="AlphaFoldDB" id="A0A8T1VY40"/>
<feature type="chain" id="PRO_5035729909" evidence="3">
    <location>
        <begin position="27"/>
        <end position="629"/>
    </location>
</feature>
<feature type="signal peptide" evidence="3">
    <location>
        <begin position="1"/>
        <end position="26"/>
    </location>
</feature>
<dbReference type="EMBL" id="JAGDFM010000101">
    <property type="protein sequence ID" value="KAG7386392.1"/>
    <property type="molecule type" value="Genomic_DNA"/>
</dbReference>